<organism evidence="2 3">
    <name type="scientific">Papilio xuthus</name>
    <name type="common">Asian swallowtail butterfly</name>
    <dbReference type="NCBI Taxonomy" id="66420"/>
    <lineage>
        <taxon>Eukaryota</taxon>
        <taxon>Metazoa</taxon>
        <taxon>Ecdysozoa</taxon>
        <taxon>Arthropoda</taxon>
        <taxon>Hexapoda</taxon>
        <taxon>Insecta</taxon>
        <taxon>Pterygota</taxon>
        <taxon>Neoptera</taxon>
        <taxon>Endopterygota</taxon>
        <taxon>Lepidoptera</taxon>
        <taxon>Glossata</taxon>
        <taxon>Ditrysia</taxon>
        <taxon>Papilionoidea</taxon>
        <taxon>Papilionidae</taxon>
        <taxon>Papilioninae</taxon>
        <taxon>Papilio</taxon>
    </lineage>
</organism>
<protein>
    <submittedName>
        <fullName evidence="2">Uncharacterized protein</fullName>
    </submittedName>
</protein>
<accession>A0A194PLL6</accession>
<evidence type="ECO:0000256" key="1">
    <source>
        <dbReference type="SAM" id="MobiDB-lite"/>
    </source>
</evidence>
<keyword evidence="3" id="KW-1185">Reference proteome</keyword>
<name>A0A194PLL6_PAPXU</name>
<proteinExistence type="predicted"/>
<evidence type="ECO:0000313" key="2">
    <source>
        <dbReference type="EMBL" id="KPI93624.1"/>
    </source>
</evidence>
<gene>
    <name evidence="2" type="ORF">RR46_10884</name>
</gene>
<feature type="region of interest" description="Disordered" evidence="1">
    <location>
        <begin position="72"/>
        <end position="126"/>
    </location>
</feature>
<evidence type="ECO:0000313" key="3">
    <source>
        <dbReference type="Proteomes" id="UP000053268"/>
    </source>
</evidence>
<sequence length="126" mass="13804">MVFFTDAGGLCLNKGCCGPKANVALTQRAHQQLTDSLRSELAKLADILSVRARKFDDLVIGLMLNIDIPIGGRKPAKLLPRTKPDHKIKLPSPKLKKGEPSDRRPVPILTPPLSILPSPERRSIPE</sequence>
<dbReference type="AlphaFoldDB" id="A0A194PLL6"/>
<dbReference type="Proteomes" id="UP000053268">
    <property type="component" value="Unassembled WGS sequence"/>
</dbReference>
<dbReference type="EMBL" id="KQ459602">
    <property type="protein sequence ID" value="KPI93624.1"/>
    <property type="molecule type" value="Genomic_DNA"/>
</dbReference>
<feature type="compositionally biased region" description="Basic and acidic residues" evidence="1">
    <location>
        <begin position="96"/>
        <end position="105"/>
    </location>
</feature>
<reference evidence="2 3" key="1">
    <citation type="journal article" date="2015" name="Nat. Commun.">
        <title>Outbred genome sequencing and CRISPR/Cas9 gene editing in butterflies.</title>
        <authorList>
            <person name="Li X."/>
            <person name="Fan D."/>
            <person name="Zhang W."/>
            <person name="Liu G."/>
            <person name="Zhang L."/>
            <person name="Zhao L."/>
            <person name="Fang X."/>
            <person name="Chen L."/>
            <person name="Dong Y."/>
            <person name="Chen Y."/>
            <person name="Ding Y."/>
            <person name="Zhao R."/>
            <person name="Feng M."/>
            <person name="Zhu Y."/>
            <person name="Feng Y."/>
            <person name="Jiang X."/>
            <person name="Zhu D."/>
            <person name="Xiang H."/>
            <person name="Feng X."/>
            <person name="Li S."/>
            <person name="Wang J."/>
            <person name="Zhang G."/>
            <person name="Kronforst M.R."/>
            <person name="Wang W."/>
        </authorList>
    </citation>
    <scope>NUCLEOTIDE SEQUENCE [LARGE SCALE GENOMIC DNA]</scope>
    <source>
        <strain evidence="2">Ya'a_city_454_Px</strain>
        <tissue evidence="2">Whole body</tissue>
    </source>
</reference>